<evidence type="ECO:0000259" key="1">
    <source>
        <dbReference type="PROSITE" id="PS50943"/>
    </source>
</evidence>
<dbReference type="PROSITE" id="PS50943">
    <property type="entry name" value="HTH_CROC1"/>
    <property type="match status" value="1"/>
</dbReference>
<accession>A0A8S8X9Z2</accession>
<dbReference type="SMART" id="SM00530">
    <property type="entry name" value="HTH_XRE"/>
    <property type="match status" value="1"/>
</dbReference>
<dbReference type="GO" id="GO:0003677">
    <property type="term" value="F:DNA binding"/>
    <property type="evidence" value="ECO:0007669"/>
    <property type="project" value="InterPro"/>
</dbReference>
<dbReference type="EMBL" id="BOPV01000001">
    <property type="protein sequence ID" value="GIL37966.1"/>
    <property type="molecule type" value="Genomic_DNA"/>
</dbReference>
<proteinExistence type="predicted"/>
<protein>
    <submittedName>
        <fullName evidence="2">Transcriptional regulator</fullName>
    </submittedName>
</protein>
<dbReference type="RefSeq" id="WP_420240875.1">
    <property type="nucleotide sequence ID" value="NZ_BOPV01000001.1"/>
</dbReference>
<dbReference type="Proteomes" id="UP000681075">
    <property type="component" value="Unassembled WGS sequence"/>
</dbReference>
<dbReference type="InterPro" id="IPR001387">
    <property type="entry name" value="Cro/C1-type_HTH"/>
</dbReference>
<dbReference type="AlphaFoldDB" id="A0A8S8X9Z2"/>
<name>A0A8S8X9Z2_9PROT</name>
<feature type="domain" description="HTH cro/C1-type" evidence="1">
    <location>
        <begin position="18"/>
        <end position="72"/>
    </location>
</feature>
<dbReference type="Gene3D" id="1.10.260.40">
    <property type="entry name" value="lambda repressor-like DNA-binding domains"/>
    <property type="match status" value="1"/>
</dbReference>
<evidence type="ECO:0000313" key="2">
    <source>
        <dbReference type="EMBL" id="GIL37966.1"/>
    </source>
</evidence>
<dbReference type="SUPFAM" id="SSF47413">
    <property type="entry name" value="lambda repressor-like DNA-binding domains"/>
    <property type="match status" value="1"/>
</dbReference>
<dbReference type="CDD" id="cd00093">
    <property type="entry name" value="HTH_XRE"/>
    <property type="match status" value="1"/>
</dbReference>
<keyword evidence="3" id="KW-1185">Reference proteome</keyword>
<dbReference type="InterPro" id="IPR010982">
    <property type="entry name" value="Lambda_DNA-bd_dom_sf"/>
</dbReference>
<organism evidence="2 3">
    <name type="scientific">Roseiterribacter gracilis</name>
    <dbReference type="NCBI Taxonomy" id="2812848"/>
    <lineage>
        <taxon>Bacteria</taxon>
        <taxon>Pseudomonadati</taxon>
        <taxon>Pseudomonadota</taxon>
        <taxon>Alphaproteobacteria</taxon>
        <taxon>Rhodospirillales</taxon>
        <taxon>Roseiterribacteraceae</taxon>
        <taxon>Roseiterribacter</taxon>
    </lineage>
</organism>
<reference evidence="2" key="1">
    <citation type="submission" date="2021-02" db="EMBL/GenBank/DDBJ databases">
        <title>Genome sequence of Rhodospirillales sp. strain TMPK1 isolated from soil.</title>
        <authorList>
            <person name="Nakai R."/>
            <person name="Kusada H."/>
            <person name="Tamaki H."/>
        </authorList>
    </citation>
    <scope>NUCLEOTIDE SEQUENCE</scope>
    <source>
        <strain evidence="2">TMPK1</strain>
    </source>
</reference>
<dbReference type="Pfam" id="PF13560">
    <property type="entry name" value="HTH_31"/>
    <property type="match status" value="1"/>
</dbReference>
<gene>
    <name evidence="2" type="ORF">TMPK1_02030</name>
</gene>
<evidence type="ECO:0000313" key="3">
    <source>
        <dbReference type="Proteomes" id="UP000681075"/>
    </source>
</evidence>
<sequence>MPQDLILCSDAAQLGRSLRTWRNLRRVKQNHAAELLGVSQATISRWESGVQAPMPDEQAAIRLLLQARLDSAADRELARLVRAASGRMHLVCDLTHKLLAYSDRIEADWRVPGRELLGVSLWRYASEEIIAAEAQLASTGWFEPAPDAIELYTRENRSDEVPIFSGKMRWVRFQLSDGSFARLTETALPDGFVH</sequence>
<comment type="caution">
    <text evidence="2">The sequence shown here is derived from an EMBL/GenBank/DDBJ whole genome shotgun (WGS) entry which is preliminary data.</text>
</comment>